<accession>A0A1H4L5H3</accession>
<dbReference type="Pfam" id="PF02374">
    <property type="entry name" value="ArsA_ATPase"/>
    <property type="match status" value="1"/>
</dbReference>
<dbReference type="Gene3D" id="3.40.50.300">
    <property type="entry name" value="P-loop containing nucleotide triphosphate hydrolases"/>
    <property type="match status" value="1"/>
</dbReference>
<gene>
    <name evidence="3" type="ORF">SAMN04489806_1429</name>
</gene>
<sequence length="321" mass="34484">MLLELARARRVLFVGGKGGVGKTSVSSALALARARQGARVLLVSTDPAHNLGHIWERALGDEPTRLATSDGLVDGIELDPKRTIDSHFAAVSRTMMRLLPERLHASAREHLDRAKAAPGSHESAVLERIAELIQTSRDDYDLLVFDTAPTGHTLRLLALPEQLTSWTESLLANRDRSERFAAAARGLVGTKQEEPSADAELRRALIARRDRFAAMHTALTATDESGFIIVCVAEKLPVAETLALAGELAELGIGLDAVVVNRRSPADAGTLLAARRSREEHYVDQLRSSLPSIPLAHLPLVADELAGENALGRLAGLLADA</sequence>
<evidence type="ECO:0000313" key="3">
    <source>
        <dbReference type="EMBL" id="SEB65971.1"/>
    </source>
</evidence>
<dbReference type="AlphaFoldDB" id="A0A1H4L5H3"/>
<dbReference type="NCBIfam" id="TIGR00345">
    <property type="entry name" value="GET3_arsA_TRC40"/>
    <property type="match status" value="1"/>
</dbReference>
<dbReference type="OrthoDB" id="9780677at2"/>
<proteinExistence type="inferred from homology"/>
<keyword evidence="3" id="KW-0547">Nucleotide-binding</keyword>
<dbReference type="PANTHER" id="PTHR10803:SF3">
    <property type="entry name" value="ATPASE GET3"/>
    <property type="match status" value="1"/>
</dbReference>
<dbReference type="GO" id="GO:0016887">
    <property type="term" value="F:ATP hydrolysis activity"/>
    <property type="evidence" value="ECO:0007669"/>
    <property type="project" value="InterPro"/>
</dbReference>
<dbReference type="InterPro" id="IPR027417">
    <property type="entry name" value="P-loop_NTPase"/>
</dbReference>
<dbReference type="STRING" id="640635.SAMN04489806_1429"/>
<reference evidence="3 4" key="1">
    <citation type="submission" date="2016-10" db="EMBL/GenBank/DDBJ databases">
        <authorList>
            <person name="de Groot N.N."/>
        </authorList>
    </citation>
    <scope>NUCLEOTIDE SEQUENCE [LARGE SCALE GENOMIC DNA]</scope>
    <source>
        <strain evidence="3 4">DSM 21799</strain>
    </source>
</reference>
<dbReference type="EMBL" id="FNRY01000001">
    <property type="protein sequence ID" value="SEB65971.1"/>
    <property type="molecule type" value="Genomic_DNA"/>
</dbReference>
<dbReference type="Proteomes" id="UP000199183">
    <property type="component" value="Unassembled WGS sequence"/>
</dbReference>
<evidence type="ECO:0000256" key="1">
    <source>
        <dbReference type="ARBA" id="ARBA00011040"/>
    </source>
</evidence>
<evidence type="ECO:0000259" key="2">
    <source>
        <dbReference type="Pfam" id="PF02374"/>
    </source>
</evidence>
<dbReference type="InterPro" id="IPR016300">
    <property type="entry name" value="ATPase_ArsA/GET3"/>
</dbReference>
<evidence type="ECO:0000313" key="4">
    <source>
        <dbReference type="Proteomes" id="UP000199183"/>
    </source>
</evidence>
<keyword evidence="3" id="KW-0067">ATP-binding</keyword>
<keyword evidence="4" id="KW-1185">Reference proteome</keyword>
<dbReference type="RefSeq" id="WP_091181930.1">
    <property type="nucleotide sequence ID" value="NZ_FNRY01000001.1"/>
</dbReference>
<feature type="domain" description="ArsA/GET3 Anion-transporting ATPase-like" evidence="2">
    <location>
        <begin position="10"/>
        <end position="319"/>
    </location>
</feature>
<comment type="similarity">
    <text evidence="1">Belongs to the arsA ATPase family.</text>
</comment>
<protein>
    <submittedName>
        <fullName evidence="3">Arsenite efflux ATP-binding protein ArsA</fullName>
    </submittedName>
</protein>
<name>A0A1H4L5H3_9MICO</name>
<dbReference type="CDD" id="cd02035">
    <property type="entry name" value="ArsA"/>
    <property type="match status" value="1"/>
</dbReference>
<dbReference type="GO" id="GO:0005524">
    <property type="term" value="F:ATP binding"/>
    <property type="evidence" value="ECO:0007669"/>
    <property type="project" value="UniProtKB-KW"/>
</dbReference>
<dbReference type="SUPFAM" id="SSF52540">
    <property type="entry name" value="P-loop containing nucleoside triphosphate hydrolases"/>
    <property type="match status" value="1"/>
</dbReference>
<organism evidence="3 4">
    <name type="scientific">Paramicrobacterium humi</name>
    <dbReference type="NCBI Taxonomy" id="640635"/>
    <lineage>
        <taxon>Bacteria</taxon>
        <taxon>Bacillati</taxon>
        <taxon>Actinomycetota</taxon>
        <taxon>Actinomycetes</taxon>
        <taxon>Micrococcales</taxon>
        <taxon>Microbacteriaceae</taxon>
        <taxon>Paramicrobacterium</taxon>
    </lineage>
</organism>
<dbReference type="InterPro" id="IPR025723">
    <property type="entry name" value="ArsA/GET3_ATPase-like"/>
</dbReference>
<dbReference type="PANTHER" id="PTHR10803">
    <property type="entry name" value="ARSENICAL PUMP-DRIVING ATPASE ARSENITE-TRANSLOCATING ATPASE"/>
    <property type="match status" value="1"/>
</dbReference>